<dbReference type="Proteomes" id="UP000274841">
    <property type="component" value="Chromosome"/>
</dbReference>
<dbReference type="GO" id="GO:0008270">
    <property type="term" value="F:zinc ion binding"/>
    <property type="evidence" value="ECO:0007669"/>
    <property type="project" value="InterPro"/>
</dbReference>
<dbReference type="Pfam" id="PF02720">
    <property type="entry name" value="DUF222"/>
    <property type="match status" value="1"/>
</dbReference>
<dbReference type="CDD" id="cd00085">
    <property type="entry name" value="HNHc"/>
    <property type="match status" value="1"/>
</dbReference>
<dbReference type="KEGG" id="moy:CVS54_00587"/>
<dbReference type="GO" id="GO:0003676">
    <property type="term" value="F:nucleic acid binding"/>
    <property type="evidence" value="ECO:0007669"/>
    <property type="project" value="InterPro"/>
</dbReference>
<evidence type="ECO:0000259" key="2">
    <source>
        <dbReference type="SMART" id="SM00507"/>
    </source>
</evidence>
<name>A0A3S9WGX8_9MICO</name>
<reference evidence="3 4" key="1">
    <citation type="submission" date="2018-08" db="EMBL/GenBank/DDBJ databases">
        <title>Microbacterium oxydans strain HG3.</title>
        <authorList>
            <person name="ORTET P."/>
        </authorList>
    </citation>
    <scope>NUCLEOTIDE SEQUENCE [LARGE SCALE GENOMIC DNA]</scope>
    <source>
        <strain evidence="3 4">HG3</strain>
    </source>
</reference>
<accession>A0A3S9WGX8</accession>
<sequence length="460" mass="48887">MSRLTALHEAMSRLDEAWSDADDSGDLSREQLMAVSESIGVLRRRLDAVHISVAACISRESRPELGAESLAKQQGYRNPATLIAAATGVSTGDASRLVKVGEATAPRSDLLGAPLPAKYPSVSTALDSGALGAPAAAMIIALLDRCRIAAGAERIAEGERVLAEKAAGLALDDVRKLVVRAEAWLDPDGLEPREDERRNRRALSLFERDGMVHLNAVLDVETAAPVVTAIRGYVTAAFAARKDAPDEGAPDADRRTVPMIQADALAVFCAHVLGCEQRVPVAGATVIVRMTLDDLEAGTGSATLDGVDHPVSVGAARRMAAGGGVIPCVLGGDSEILEWGREKRLFTRAQRLALVERDGGCAMCGLPPEMTKAHHIRWWKRDHGPTDLSNGVLLCETCHHRIHDNGWEIRIDDAGSMSRSGGGSRRGTGSGARVWFIPPLYVDPAQTPRLGGRARLDVAA</sequence>
<evidence type="ECO:0000256" key="1">
    <source>
        <dbReference type="ARBA" id="ARBA00023450"/>
    </source>
</evidence>
<dbReference type="InterPro" id="IPR003870">
    <property type="entry name" value="DUF222"/>
</dbReference>
<feature type="domain" description="HNH nuclease" evidence="2">
    <location>
        <begin position="349"/>
        <end position="400"/>
    </location>
</feature>
<comment type="similarity">
    <text evidence="1">Belongs to the Rv1128c/1148c/1588c/1702c/1945/3466 family.</text>
</comment>
<evidence type="ECO:0000313" key="4">
    <source>
        <dbReference type="Proteomes" id="UP000274841"/>
    </source>
</evidence>
<dbReference type="Pfam" id="PF01844">
    <property type="entry name" value="HNH"/>
    <property type="match status" value="1"/>
</dbReference>
<dbReference type="RefSeq" id="WP_233437373.1">
    <property type="nucleotide sequence ID" value="NZ_CP031422.1"/>
</dbReference>
<dbReference type="GO" id="GO:0004519">
    <property type="term" value="F:endonuclease activity"/>
    <property type="evidence" value="ECO:0007669"/>
    <property type="project" value="InterPro"/>
</dbReference>
<dbReference type="SMART" id="SM00507">
    <property type="entry name" value="HNHc"/>
    <property type="match status" value="1"/>
</dbReference>
<dbReference type="EMBL" id="CP031422">
    <property type="protein sequence ID" value="AZS39285.1"/>
    <property type="molecule type" value="Genomic_DNA"/>
</dbReference>
<organism evidence="3 4">
    <name type="scientific">Microbacterium oxydans</name>
    <dbReference type="NCBI Taxonomy" id="82380"/>
    <lineage>
        <taxon>Bacteria</taxon>
        <taxon>Bacillati</taxon>
        <taxon>Actinomycetota</taxon>
        <taxon>Actinomycetes</taxon>
        <taxon>Micrococcales</taxon>
        <taxon>Microbacteriaceae</taxon>
        <taxon>Microbacterium</taxon>
    </lineage>
</organism>
<dbReference type="InterPro" id="IPR003615">
    <property type="entry name" value="HNH_nuc"/>
</dbReference>
<evidence type="ECO:0000313" key="3">
    <source>
        <dbReference type="EMBL" id="AZS39285.1"/>
    </source>
</evidence>
<protein>
    <recommendedName>
        <fullName evidence="2">HNH nuclease domain-containing protein</fullName>
    </recommendedName>
</protein>
<dbReference type="AlphaFoldDB" id="A0A3S9WGX8"/>
<gene>
    <name evidence="3" type="ORF">CVS54_00587</name>
</gene>
<dbReference type="InterPro" id="IPR002711">
    <property type="entry name" value="HNH"/>
</dbReference>
<dbReference type="Gene3D" id="1.10.30.50">
    <property type="match status" value="1"/>
</dbReference>
<proteinExistence type="inferred from homology"/>